<accession>A0A815TPV0</accession>
<comment type="caution">
    <text evidence="1">The sequence shown here is derived from an EMBL/GenBank/DDBJ whole genome shotgun (WGS) entry which is preliminary data.</text>
</comment>
<proteinExistence type="predicted"/>
<name>A0A815TPV0_9BILA</name>
<dbReference type="Proteomes" id="UP000663860">
    <property type="component" value="Unassembled WGS sequence"/>
</dbReference>
<sequence>MTLHLSNNEIGDIGMEHLSYGIQTNR</sequence>
<feature type="non-terminal residue" evidence="1">
    <location>
        <position position="26"/>
    </location>
</feature>
<dbReference type="AlphaFoldDB" id="A0A815TPV0"/>
<dbReference type="Proteomes" id="UP000663868">
    <property type="component" value="Unassembled WGS sequence"/>
</dbReference>
<evidence type="ECO:0000313" key="1">
    <source>
        <dbReference type="EMBL" id="CAF1508965.1"/>
    </source>
</evidence>
<gene>
    <name evidence="1" type="ORF">IZO911_LOCUS45366</name>
    <name evidence="2" type="ORF">KXQ929_LOCUS46990</name>
</gene>
<reference evidence="1" key="1">
    <citation type="submission" date="2021-02" db="EMBL/GenBank/DDBJ databases">
        <authorList>
            <person name="Nowell W R."/>
        </authorList>
    </citation>
    <scope>NUCLEOTIDE SEQUENCE</scope>
</reference>
<protein>
    <submittedName>
        <fullName evidence="1">Uncharacterized protein</fullName>
    </submittedName>
</protein>
<evidence type="ECO:0000313" key="3">
    <source>
        <dbReference type="Proteomes" id="UP000663860"/>
    </source>
</evidence>
<evidence type="ECO:0000313" key="2">
    <source>
        <dbReference type="EMBL" id="CAF4327662.1"/>
    </source>
</evidence>
<dbReference type="EMBL" id="CAJNOE010004093">
    <property type="protein sequence ID" value="CAF1508965.1"/>
    <property type="molecule type" value="Genomic_DNA"/>
</dbReference>
<organism evidence="1 3">
    <name type="scientific">Adineta steineri</name>
    <dbReference type="NCBI Taxonomy" id="433720"/>
    <lineage>
        <taxon>Eukaryota</taxon>
        <taxon>Metazoa</taxon>
        <taxon>Spiralia</taxon>
        <taxon>Gnathifera</taxon>
        <taxon>Rotifera</taxon>
        <taxon>Eurotatoria</taxon>
        <taxon>Bdelloidea</taxon>
        <taxon>Adinetida</taxon>
        <taxon>Adinetidae</taxon>
        <taxon>Adineta</taxon>
    </lineage>
</organism>
<dbReference type="EMBL" id="CAJOBB010016362">
    <property type="protein sequence ID" value="CAF4327662.1"/>
    <property type="molecule type" value="Genomic_DNA"/>
</dbReference>